<evidence type="ECO:0000256" key="4">
    <source>
        <dbReference type="ARBA" id="ARBA00022801"/>
    </source>
</evidence>
<keyword evidence="6 7" id="KW-0482">Metalloprotease</keyword>
<dbReference type="GO" id="GO:0046872">
    <property type="term" value="F:metal ion binding"/>
    <property type="evidence" value="ECO:0007669"/>
    <property type="project" value="UniProtKB-UniRule"/>
</dbReference>
<keyword evidence="5 7" id="KW-0862">Zinc</keyword>
<dbReference type="OrthoDB" id="9773538at2"/>
<dbReference type="GO" id="GO:0005829">
    <property type="term" value="C:cytosol"/>
    <property type="evidence" value="ECO:0007669"/>
    <property type="project" value="TreeGrafter"/>
</dbReference>
<evidence type="ECO:0000256" key="7">
    <source>
        <dbReference type="RuleBase" id="RU003435"/>
    </source>
</evidence>
<evidence type="ECO:0000256" key="8">
    <source>
        <dbReference type="SAM" id="MobiDB-lite"/>
    </source>
</evidence>
<dbReference type="Gene3D" id="1.20.1050.40">
    <property type="entry name" value="Endopeptidase. Chain P, domain 1"/>
    <property type="match status" value="1"/>
</dbReference>
<dbReference type="FunFam" id="3.40.390.10:FF:000009">
    <property type="entry name" value="Oligopeptidase A"/>
    <property type="match status" value="1"/>
</dbReference>
<dbReference type="InterPro" id="IPR045090">
    <property type="entry name" value="Pept_M3A_M3B"/>
</dbReference>
<evidence type="ECO:0000256" key="6">
    <source>
        <dbReference type="ARBA" id="ARBA00023049"/>
    </source>
</evidence>
<keyword evidence="9" id="KW-0732">Signal</keyword>
<keyword evidence="2 7" id="KW-0645">Protease</keyword>
<evidence type="ECO:0000256" key="9">
    <source>
        <dbReference type="SAM" id="SignalP"/>
    </source>
</evidence>
<accession>A0A1W1VYI6</accession>
<dbReference type="EMBL" id="FWWW01000082">
    <property type="protein sequence ID" value="SMB98396.1"/>
    <property type="molecule type" value="Genomic_DNA"/>
</dbReference>
<evidence type="ECO:0000313" key="11">
    <source>
        <dbReference type="EMBL" id="SMB98396.1"/>
    </source>
</evidence>
<evidence type="ECO:0000259" key="10">
    <source>
        <dbReference type="Pfam" id="PF01432"/>
    </source>
</evidence>
<dbReference type="Gene3D" id="1.10.1370.10">
    <property type="entry name" value="Neurolysin, domain 3"/>
    <property type="match status" value="1"/>
</dbReference>
<dbReference type="InterPro" id="IPR024079">
    <property type="entry name" value="MetalloPept_cat_dom_sf"/>
</dbReference>
<dbReference type="PANTHER" id="PTHR43660:SF1">
    <property type="entry name" value="DIPEPTIDYL CARBOXYPEPTIDASE"/>
    <property type="match status" value="1"/>
</dbReference>
<evidence type="ECO:0000256" key="1">
    <source>
        <dbReference type="ARBA" id="ARBA00006040"/>
    </source>
</evidence>
<dbReference type="Proteomes" id="UP000192266">
    <property type="component" value="Unassembled WGS sequence"/>
</dbReference>
<dbReference type="AlphaFoldDB" id="A0A1W1VYI6"/>
<evidence type="ECO:0000313" key="12">
    <source>
        <dbReference type="Proteomes" id="UP000192266"/>
    </source>
</evidence>
<protein>
    <submittedName>
        <fullName evidence="11">Peptidyl-dipeptidase Dcp. Metallo peptidase. MEROPS family M03A</fullName>
    </submittedName>
</protein>
<dbReference type="PANTHER" id="PTHR43660">
    <property type="entry name" value="DIPEPTIDYL CARBOXYPEPTIDASE"/>
    <property type="match status" value="1"/>
</dbReference>
<dbReference type="InterPro" id="IPR034005">
    <property type="entry name" value="M3A_DCP"/>
</dbReference>
<dbReference type="InterPro" id="IPR024080">
    <property type="entry name" value="Neurolysin/TOP_N"/>
</dbReference>
<keyword evidence="3 7" id="KW-0479">Metal-binding</keyword>
<name>A0A1W1VYI6_9BACT</name>
<evidence type="ECO:0000256" key="3">
    <source>
        <dbReference type="ARBA" id="ARBA00022723"/>
    </source>
</evidence>
<comment type="cofactor">
    <cofactor evidence="7">
        <name>Zn(2+)</name>
        <dbReference type="ChEBI" id="CHEBI:29105"/>
    </cofactor>
    <text evidence="7">Binds 1 zinc ion.</text>
</comment>
<feature type="compositionally biased region" description="Basic and acidic residues" evidence="8">
    <location>
        <begin position="712"/>
        <end position="741"/>
    </location>
</feature>
<dbReference type="GO" id="GO:0004180">
    <property type="term" value="F:carboxypeptidase activity"/>
    <property type="evidence" value="ECO:0007669"/>
    <property type="project" value="TreeGrafter"/>
</dbReference>
<evidence type="ECO:0000256" key="2">
    <source>
        <dbReference type="ARBA" id="ARBA00022670"/>
    </source>
</evidence>
<reference evidence="11 12" key="1">
    <citation type="submission" date="2017-04" db="EMBL/GenBank/DDBJ databases">
        <authorList>
            <person name="Afonso C.L."/>
            <person name="Miller P.J."/>
            <person name="Scott M.A."/>
            <person name="Spackman E."/>
            <person name="Goraichik I."/>
            <person name="Dimitrov K.M."/>
            <person name="Suarez D.L."/>
            <person name="Swayne D.E."/>
        </authorList>
    </citation>
    <scope>NUCLEOTIDE SEQUENCE [LARGE SCALE GENOMIC DNA]</scope>
    <source>
        <strain evidence="11 12">DSM 11622</strain>
    </source>
</reference>
<keyword evidence="4 7" id="KW-0378">Hydrolase</keyword>
<feature type="region of interest" description="Disordered" evidence="8">
    <location>
        <begin position="712"/>
        <end position="747"/>
    </location>
</feature>
<organism evidence="11 12">
    <name type="scientific">Hymenobacter roseosalivarius DSM 11622</name>
    <dbReference type="NCBI Taxonomy" id="645990"/>
    <lineage>
        <taxon>Bacteria</taxon>
        <taxon>Pseudomonadati</taxon>
        <taxon>Bacteroidota</taxon>
        <taxon>Cytophagia</taxon>
        <taxon>Cytophagales</taxon>
        <taxon>Hymenobacteraceae</taxon>
        <taxon>Hymenobacter</taxon>
    </lineage>
</organism>
<sequence length="747" mass="83230">MPKPLFSPGRLLLANTLFTFSFATTVNPTSSFAQTTAPTFSATATRPENNAVLAPWAGSYGGVPAFDKIEVAQFKPALEAAMAENLKEIQAIASNSQASTFENTIAALERAGKTLDQVRTVYGVWTGTMSSPEVQLVEREMAPKMAAFSDQITQNEPLFRRIEAVYNSPDKKKLTPEQQRLAFVYYNNFVRAGAKLDAKAKMRLSAINQELAGLFTRFSQNVLADETDSVLVLKAPADLGGLPTSLREDAANAATARKLSAAGVITNTRSSIDPFLTYSDQRKLREKAWRMFVNRGDNGGAHDNNALITQILQLRAERAKLLGYATHAHLRLDNTMAKTPEKAMALMEEVWTPAVARVKEEVADMQALAKKEGATFKIEPWDYRYYAEKVRKERYDLDQNEVKQYLQLDKMREGMFWVAGELFNFTFSPVTNVPVYHPDVKVWEVKDKTSGKPVGLWYFDPYARTGKRSGAWMNAYRKQERIDGKPVTTIVSNNSNFVKGKDSVPTLISWTDATTLFHEFGHALHGLSSNVTYPTLSGTSVVRDYVEFPSQVLENWLSTPQVLQRFAVHYQTGKPIPQALVDRIEKAATFNQGFETTEFLASALIDMKLHLAGDQKIDPDKFERETLAQLGMPSEIVMRHRTPQFSHVFSSDGYSAGYYSYLWSVVIAADAYGAFTEAGGPYDKAVGKRLTQQIFSVGNTVDPAEAYRSFRGRDPKTEALMRERGFPVKDAKASKTTDKKAPGKKKG</sequence>
<feature type="chain" id="PRO_5010747253" evidence="9">
    <location>
        <begin position="24"/>
        <end position="747"/>
    </location>
</feature>
<dbReference type="InterPro" id="IPR001567">
    <property type="entry name" value="Pept_M3A_M3B_dom"/>
</dbReference>
<keyword evidence="12" id="KW-1185">Reference proteome</keyword>
<comment type="similarity">
    <text evidence="1 7">Belongs to the peptidase M3 family.</text>
</comment>
<gene>
    <name evidence="11" type="ORF">SAMN00120144_1085</name>
</gene>
<dbReference type="GO" id="GO:0004222">
    <property type="term" value="F:metalloendopeptidase activity"/>
    <property type="evidence" value="ECO:0007669"/>
    <property type="project" value="InterPro"/>
</dbReference>
<evidence type="ECO:0000256" key="5">
    <source>
        <dbReference type="ARBA" id="ARBA00022833"/>
    </source>
</evidence>
<dbReference type="CDD" id="cd06456">
    <property type="entry name" value="M3A_DCP"/>
    <property type="match status" value="1"/>
</dbReference>
<feature type="signal peptide" evidence="9">
    <location>
        <begin position="1"/>
        <end position="23"/>
    </location>
</feature>
<dbReference type="Gene3D" id="3.40.390.10">
    <property type="entry name" value="Collagenase (Catalytic Domain)"/>
    <property type="match status" value="1"/>
</dbReference>
<dbReference type="SUPFAM" id="SSF55486">
    <property type="entry name" value="Metalloproteases ('zincins'), catalytic domain"/>
    <property type="match status" value="1"/>
</dbReference>
<proteinExistence type="inferred from homology"/>
<feature type="domain" description="Peptidase M3A/M3B catalytic" evidence="10">
    <location>
        <begin position="275"/>
        <end position="725"/>
    </location>
</feature>
<dbReference type="InterPro" id="IPR024077">
    <property type="entry name" value="Neurolysin/TOP_dom2"/>
</dbReference>
<dbReference type="GO" id="GO:0006508">
    <property type="term" value="P:proteolysis"/>
    <property type="evidence" value="ECO:0007669"/>
    <property type="project" value="UniProtKB-KW"/>
</dbReference>
<dbReference type="Pfam" id="PF01432">
    <property type="entry name" value="Peptidase_M3"/>
    <property type="match status" value="1"/>
</dbReference>